<dbReference type="AlphaFoldDB" id="A0A1I3G807"/>
<dbReference type="STRING" id="1576369.SAMN05421753_106231"/>
<feature type="transmembrane region" description="Helical" evidence="9">
    <location>
        <begin position="289"/>
        <end position="308"/>
    </location>
</feature>
<keyword evidence="3 9" id="KW-0813">Transport</keyword>
<evidence type="ECO:0000313" key="11">
    <source>
        <dbReference type="EMBL" id="SFI19626.1"/>
    </source>
</evidence>
<dbReference type="EMBL" id="FOQD01000006">
    <property type="protein sequence ID" value="SFI19626.1"/>
    <property type="molecule type" value="Genomic_DNA"/>
</dbReference>
<accession>A0A1I3G807</accession>
<evidence type="ECO:0000256" key="2">
    <source>
        <dbReference type="ARBA" id="ARBA00009749"/>
    </source>
</evidence>
<protein>
    <recommendedName>
        <fullName evidence="9">Magnesium transporter MgtE</fullName>
    </recommendedName>
</protein>
<keyword evidence="4 9" id="KW-0812">Transmembrane</keyword>
<evidence type="ECO:0000256" key="4">
    <source>
        <dbReference type="ARBA" id="ARBA00022692"/>
    </source>
</evidence>
<evidence type="ECO:0000256" key="8">
    <source>
        <dbReference type="PROSITE-ProRule" id="PRU00703"/>
    </source>
</evidence>
<evidence type="ECO:0000313" key="12">
    <source>
        <dbReference type="Proteomes" id="UP000199518"/>
    </source>
</evidence>
<keyword evidence="6 9" id="KW-1133">Transmembrane helix</keyword>
<comment type="function">
    <text evidence="9">Acts as a magnesium transporter.</text>
</comment>
<dbReference type="InterPro" id="IPR000644">
    <property type="entry name" value="CBS_dom"/>
</dbReference>
<dbReference type="SUPFAM" id="SSF54631">
    <property type="entry name" value="CBS-domain pair"/>
    <property type="match status" value="1"/>
</dbReference>
<feature type="transmembrane region" description="Helical" evidence="9">
    <location>
        <begin position="424"/>
        <end position="442"/>
    </location>
</feature>
<dbReference type="GO" id="GO:0015095">
    <property type="term" value="F:magnesium ion transmembrane transporter activity"/>
    <property type="evidence" value="ECO:0007669"/>
    <property type="project" value="UniProtKB-UniRule"/>
</dbReference>
<dbReference type="Pfam" id="PF00571">
    <property type="entry name" value="CBS"/>
    <property type="match status" value="2"/>
</dbReference>
<dbReference type="GO" id="GO:0046872">
    <property type="term" value="F:metal ion binding"/>
    <property type="evidence" value="ECO:0007669"/>
    <property type="project" value="UniProtKB-KW"/>
</dbReference>
<sequence>MAHSIYHSLLLPDLQLMLLEHDEQGLREFSDALIPAVAAEVLEGLDPRQTWEVLSYSSPQRQAEIFSYLSIPAQVAIVDTIEPERLSRVIEEMSADDRVDLLERMDPEHVEQLLRYVAQAERADIRKLLSYPEQSAGSIMTTEYASLPSDITVHEALERLRLQAPTRETIYYIYITDESRHLIGFLTLRQLIQAKPSAKVGDIMQREVIAVRVDDDQEFVANEIARYSFIAIPVVDNQHRLVGIITHDDAAEVLQEEATEDAYLAGGVQPLDDGYVNTPFFELTWKRGMWLVILLGAASLTAQVLQYFEHGDGGNWMILFLPMVLASGGNAGSQSATLVIRALALDETRGRVRWIAWREARVGAVLGLVLAALSFTVARMMVDGQAAVVVSLTVLMVVAIGTLAGAMLPLALKRLGMDPAFMSNPLIAALSDMLGVVIYYNAARHLIGLF</sequence>
<comment type="subunit">
    <text evidence="9">Homodimer.</text>
</comment>
<dbReference type="SUPFAM" id="SSF161093">
    <property type="entry name" value="MgtE membrane domain-like"/>
    <property type="match status" value="1"/>
</dbReference>
<dbReference type="InterPro" id="IPR006668">
    <property type="entry name" value="Mg_transptr_MgtE_intracell_dom"/>
</dbReference>
<keyword evidence="8" id="KW-0129">CBS domain</keyword>
<evidence type="ECO:0000256" key="6">
    <source>
        <dbReference type="ARBA" id="ARBA00022989"/>
    </source>
</evidence>
<feature type="domain" description="CBS" evidence="10">
    <location>
        <begin position="204"/>
        <end position="260"/>
    </location>
</feature>
<evidence type="ECO:0000256" key="7">
    <source>
        <dbReference type="ARBA" id="ARBA00023136"/>
    </source>
</evidence>
<reference evidence="12" key="1">
    <citation type="submission" date="2016-10" db="EMBL/GenBank/DDBJ databases">
        <authorList>
            <person name="Varghese N."/>
            <person name="Submissions S."/>
        </authorList>
    </citation>
    <scope>NUCLEOTIDE SEQUENCE [LARGE SCALE GENOMIC DNA]</scope>
    <source>
        <strain evidence="12">DSM 26348</strain>
    </source>
</reference>
<dbReference type="GO" id="GO:0005886">
    <property type="term" value="C:plasma membrane"/>
    <property type="evidence" value="ECO:0007669"/>
    <property type="project" value="UniProtKB-SubCell"/>
</dbReference>
<dbReference type="Gene3D" id="1.25.60.10">
    <property type="entry name" value="MgtE N-terminal domain-like"/>
    <property type="match status" value="1"/>
</dbReference>
<organism evidence="11 12">
    <name type="scientific">Planctomicrobium piriforme</name>
    <dbReference type="NCBI Taxonomy" id="1576369"/>
    <lineage>
        <taxon>Bacteria</taxon>
        <taxon>Pseudomonadati</taxon>
        <taxon>Planctomycetota</taxon>
        <taxon>Planctomycetia</taxon>
        <taxon>Planctomycetales</taxon>
        <taxon>Planctomycetaceae</taxon>
        <taxon>Planctomicrobium</taxon>
    </lineage>
</organism>
<name>A0A1I3G807_9PLAN</name>
<gene>
    <name evidence="11" type="ORF">SAMN05421753_106231</name>
</gene>
<dbReference type="PROSITE" id="PS51371">
    <property type="entry name" value="CBS"/>
    <property type="match status" value="2"/>
</dbReference>
<keyword evidence="5 9" id="KW-0460">Magnesium</keyword>
<evidence type="ECO:0000256" key="1">
    <source>
        <dbReference type="ARBA" id="ARBA00004141"/>
    </source>
</evidence>
<evidence type="ECO:0000256" key="5">
    <source>
        <dbReference type="ARBA" id="ARBA00022842"/>
    </source>
</evidence>
<dbReference type="InterPro" id="IPR006669">
    <property type="entry name" value="MgtE_transporter"/>
</dbReference>
<feature type="transmembrane region" description="Helical" evidence="9">
    <location>
        <begin position="314"/>
        <end position="340"/>
    </location>
</feature>
<dbReference type="SUPFAM" id="SSF158791">
    <property type="entry name" value="MgtE N-terminal domain-like"/>
    <property type="match status" value="1"/>
</dbReference>
<dbReference type="NCBIfam" id="TIGR00400">
    <property type="entry name" value="mgtE"/>
    <property type="match status" value="1"/>
</dbReference>
<dbReference type="Gene3D" id="1.10.357.20">
    <property type="entry name" value="SLC41 divalent cation transporters, integral membrane domain"/>
    <property type="match status" value="1"/>
</dbReference>
<keyword evidence="12" id="KW-1185">Reference proteome</keyword>
<evidence type="ECO:0000256" key="9">
    <source>
        <dbReference type="RuleBase" id="RU362011"/>
    </source>
</evidence>
<dbReference type="InterPro" id="IPR006667">
    <property type="entry name" value="SLC41_membr_dom"/>
</dbReference>
<dbReference type="SMART" id="SM00924">
    <property type="entry name" value="MgtE_N"/>
    <property type="match status" value="1"/>
</dbReference>
<dbReference type="Pfam" id="PF01769">
    <property type="entry name" value="MgtE"/>
    <property type="match status" value="1"/>
</dbReference>
<feature type="domain" description="CBS" evidence="10">
    <location>
        <begin position="140"/>
        <end position="203"/>
    </location>
</feature>
<comment type="similarity">
    <text evidence="2 9">Belongs to the SLC41A transporter family.</text>
</comment>
<keyword evidence="9" id="KW-0479">Metal-binding</keyword>
<evidence type="ECO:0000259" key="10">
    <source>
        <dbReference type="PROSITE" id="PS51371"/>
    </source>
</evidence>
<dbReference type="InterPro" id="IPR036739">
    <property type="entry name" value="SLC41_membr_dom_sf"/>
</dbReference>
<dbReference type="Gene3D" id="3.10.580.10">
    <property type="entry name" value="CBS-domain"/>
    <property type="match status" value="1"/>
</dbReference>
<proteinExistence type="inferred from homology"/>
<keyword evidence="7 9" id="KW-0472">Membrane</keyword>
<dbReference type="CDD" id="cd04606">
    <property type="entry name" value="CBS_pair_Mg_transporter"/>
    <property type="match status" value="1"/>
</dbReference>
<dbReference type="Pfam" id="PF03448">
    <property type="entry name" value="MgtE_N"/>
    <property type="match status" value="1"/>
</dbReference>
<feature type="transmembrane region" description="Helical" evidence="9">
    <location>
        <begin position="361"/>
        <end position="382"/>
    </location>
</feature>
<dbReference type="Proteomes" id="UP000199518">
    <property type="component" value="Unassembled WGS sequence"/>
</dbReference>
<dbReference type="InterPro" id="IPR038076">
    <property type="entry name" value="MgtE_N_sf"/>
</dbReference>
<dbReference type="RefSeq" id="WP_245764568.1">
    <property type="nucleotide sequence ID" value="NZ_FOQD01000006.1"/>
</dbReference>
<feature type="transmembrane region" description="Helical" evidence="9">
    <location>
        <begin position="388"/>
        <end position="412"/>
    </location>
</feature>
<dbReference type="PANTHER" id="PTHR43773">
    <property type="entry name" value="MAGNESIUM TRANSPORTER MGTE"/>
    <property type="match status" value="1"/>
</dbReference>
<keyword evidence="9" id="KW-1003">Cell membrane</keyword>
<dbReference type="InterPro" id="IPR046342">
    <property type="entry name" value="CBS_dom_sf"/>
</dbReference>
<comment type="subcellular location">
    <subcellularLocation>
        <location evidence="9">Cell membrane</location>
        <topology evidence="9">Multi-pass membrane protein</topology>
    </subcellularLocation>
    <subcellularLocation>
        <location evidence="1">Membrane</location>
        <topology evidence="1">Multi-pass membrane protein</topology>
    </subcellularLocation>
</comment>
<evidence type="ECO:0000256" key="3">
    <source>
        <dbReference type="ARBA" id="ARBA00022448"/>
    </source>
</evidence>
<dbReference type="SMART" id="SM00116">
    <property type="entry name" value="CBS"/>
    <property type="match status" value="2"/>
</dbReference>
<dbReference type="PANTHER" id="PTHR43773:SF1">
    <property type="entry name" value="MAGNESIUM TRANSPORTER MGTE"/>
    <property type="match status" value="1"/>
</dbReference>